<evidence type="ECO:0000313" key="2">
    <source>
        <dbReference type="EMBL" id="KRZ98214.1"/>
    </source>
</evidence>
<organism evidence="2 3">
    <name type="scientific">Debaryomyces fabryi</name>
    <dbReference type="NCBI Taxonomy" id="58627"/>
    <lineage>
        <taxon>Eukaryota</taxon>
        <taxon>Fungi</taxon>
        <taxon>Dikarya</taxon>
        <taxon>Ascomycota</taxon>
        <taxon>Saccharomycotina</taxon>
        <taxon>Pichiomycetes</taxon>
        <taxon>Debaryomycetaceae</taxon>
        <taxon>Debaryomyces</taxon>
    </lineage>
</organism>
<name>A0A0V1PPQ2_9ASCO</name>
<comment type="caution">
    <text evidence="2">The sequence shown here is derived from an EMBL/GenBank/DDBJ whole genome shotgun (WGS) entry which is preliminary data.</text>
</comment>
<sequence>MDIDQADSDTVMTESTPMPVLDTSVHDLIPAQDILNLNELLLDTEMSEPMSVTPQIPHSSSTAITKHNSESRLQTTSSLSPVLDSSPVVVEPMSPPVVTQPPPR</sequence>
<feature type="non-terminal residue" evidence="2">
    <location>
        <position position="104"/>
    </location>
</feature>
<protein>
    <submittedName>
        <fullName evidence="2">Uncharacterized protein</fullName>
    </submittedName>
</protein>
<evidence type="ECO:0000313" key="3">
    <source>
        <dbReference type="Proteomes" id="UP000054251"/>
    </source>
</evidence>
<gene>
    <name evidence="2" type="ORF">AC631_06026</name>
</gene>
<accession>A0A0V1PPQ2</accession>
<keyword evidence="3" id="KW-1185">Reference proteome</keyword>
<dbReference type="AlphaFoldDB" id="A0A0V1PPQ2"/>
<proteinExistence type="predicted"/>
<feature type="compositionally biased region" description="Pro residues" evidence="1">
    <location>
        <begin position="93"/>
        <end position="104"/>
    </location>
</feature>
<evidence type="ECO:0000256" key="1">
    <source>
        <dbReference type="SAM" id="MobiDB-lite"/>
    </source>
</evidence>
<feature type="region of interest" description="Disordered" evidence="1">
    <location>
        <begin position="48"/>
        <end position="104"/>
    </location>
</feature>
<dbReference type="GeneID" id="26843035"/>
<dbReference type="RefSeq" id="XP_015464317.1">
    <property type="nucleotide sequence ID" value="XM_015614855.1"/>
</dbReference>
<dbReference type="EMBL" id="LMYN01000534">
    <property type="protein sequence ID" value="KRZ98214.1"/>
    <property type="molecule type" value="Genomic_DNA"/>
</dbReference>
<dbReference type="Proteomes" id="UP000054251">
    <property type="component" value="Unassembled WGS sequence"/>
</dbReference>
<reference evidence="2 3" key="1">
    <citation type="submission" date="2015-11" db="EMBL/GenBank/DDBJ databases">
        <title>The genome of Debaryomyces fabryi.</title>
        <authorList>
            <person name="Tafer H."/>
            <person name="Lopandic K."/>
        </authorList>
    </citation>
    <scope>NUCLEOTIDE SEQUENCE [LARGE SCALE GENOMIC DNA]</scope>
    <source>
        <strain evidence="2 3">CBS 789</strain>
    </source>
</reference>
<feature type="compositionally biased region" description="Polar residues" evidence="1">
    <location>
        <begin position="50"/>
        <end position="76"/>
    </location>
</feature>
<feature type="compositionally biased region" description="Low complexity" evidence="1">
    <location>
        <begin position="77"/>
        <end position="92"/>
    </location>
</feature>